<dbReference type="GeneID" id="94838292"/>
<dbReference type="AlphaFoldDB" id="A0A1J4KDV8"/>
<feature type="compositionally biased region" description="Basic and acidic residues" evidence="1">
    <location>
        <begin position="358"/>
        <end position="376"/>
    </location>
</feature>
<comment type="caution">
    <text evidence="2">The sequence shown here is derived from an EMBL/GenBank/DDBJ whole genome shotgun (WGS) entry which is preliminary data.</text>
</comment>
<name>A0A1J4KDV8_9EUKA</name>
<feature type="region of interest" description="Disordered" evidence="1">
    <location>
        <begin position="1"/>
        <end position="115"/>
    </location>
</feature>
<sequence>MYSQTNADSVLTDDALLFDDNMVNEEEEKNDNNSKNFPKNKIQRSNSEIADYEEMDYSDEEEEEEEYDDDDDDDDDDLFGSSCFSQKKKKIQRPIPLSPSPPPSKRKNFKSCSTSNSEIEYELDKINHSLDSNSNKESVIQNDTSSNQKDILFIEGIDEVKGEMRSQQKNDVEIFQNEIKLLEIKDFKNNECQQSILEKEKEDNKEQIKESIPVQKANETNNPNEAKEGNKLNELNNITPLKQIKPILQLLEETTPQEGERIQDNKSVNDSPTKKNKFHFTPLKTVQPFHLAPLPKFKAENQNKKKVHFEKNETIENEKPTNKSNQKETIDEKVTSKKNNEIKLIPNEFQAQAGRNMRVKENHENQIKESSFHDSSIDEYNEMESDVFLSFHEPLEAIKDDNEKKKEVEEETKEVEDTQEEEEETKEEEEEEETKEEEEETKEEEEETKEEEEETKEEEEETKEEEEETKEEEEETKEEEEETKEEEEETKEEETKEEEESFDEDLFDRDYSFIHEDYGIFWEFPLPPPQQPTNDTQRIKELRNIVSLSRLVNSLVLRK</sequence>
<feature type="compositionally biased region" description="Acidic residues" evidence="1">
    <location>
        <begin position="50"/>
        <end position="78"/>
    </location>
</feature>
<feature type="compositionally biased region" description="Basic and acidic residues" evidence="1">
    <location>
        <begin position="199"/>
        <end position="209"/>
    </location>
</feature>
<proteinExistence type="predicted"/>
<dbReference type="Proteomes" id="UP000179807">
    <property type="component" value="Unassembled WGS sequence"/>
</dbReference>
<gene>
    <name evidence="2" type="ORF">TRFO_24145</name>
</gene>
<feature type="region of interest" description="Disordered" evidence="1">
    <location>
        <begin position="199"/>
        <end position="233"/>
    </location>
</feature>
<feature type="region of interest" description="Disordered" evidence="1">
    <location>
        <begin position="255"/>
        <end position="275"/>
    </location>
</feature>
<evidence type="ECO:0000313" key="2">
    <source>
        <dbReference type="EMBL" id="OHT07645.1"/>
    </source>
</evidence>
<keyword evidence="3" id="KW-1185">Reference proteome</keyword>
<feature type="region of interest" description="Disordered" evidence="1">
    <location>
        <begin position="391"/>
        <end position="510"/>
    </location>
</feature>
<dbReference type="RefSeq" id="XP_068360781.1">
    <property type="nucleotide sequence ID" value="XM_068503588.1"/>
</dbReference>
<accession>A0A1J4KDV8</accession>
<feature type="region of interest" description="Disordered" evidence="1">
    <location>
        <begin position="308"/>
        <end position="379"/>
    </location>
</feature>
<protein>
    <submittedName>
        <fullName evidence="2">Uncharacterized protein</fullName>
    </submittedName>
</protein>
<organism evidence="2 3">
    <name type="scientific">Tritrichomonas foetus</name>
    <dbReference type="NCBI Taxonomy" id="1144522"/>
    <lineage>
        <taxon>Eukaryota</taxon>
        <taxon>Metamonada</taxon>
        <taxon>Parabasalia</taxon>
        <taxon>Tritrichomonadida</taxon>
        <taxon>Tritrichomonadidae</taxon>
        <taxon>Tritrichomonas</taxon>
    </lineage>
</organism>
<evidence type="ECO:0000256" key="1">
    <source>
        <dbReference type="SAM" id="MobiDB-lite"/>
    </source>
</evidence>
<dbReference type="VEuPathDB" id="TrichDB:TRFO_24145"/>
<dbReference type="EMBL" id="MLAK01000691">
    <property type="protein sequence ID" value="OHT07645.1"/>
    <property type="molecule type" value="Genomic_DNA"/>
</dbReference>
<feature type="compositionally biased region" description="Acidic residues" evidence="1">
    <location>
        <begin position="409"/>
        <end position="507"/>
    </location>
</feature>
<reference evidence="2" key="1">
    <citation type="submission" date="2016-10" db="EMBL/GenBank/DDBJ databases">
        <authorList>
            <person name="Benchimol M."/>
            <person name="Almeida L.G."/>
            <person name="Vasconcelos A.T."/>
            <person name="Perreira-Neves A."/>
            <person name="Rosa I.A."/>
            <person name="Tasca T."/>
            <person name="Bogo M.R."/>
            <person name="de Souza W."/>
        </authorList>
    </citation>
    <scope>NUCLEOTIDE SEQUENCE [LARGE SCALE GENOMIC DNA]</scope>
    <source>
        <strain evidence="2">K</strain>
    </source>
</reference>
<feature type="compositionally biased region" description="Basic and acidic residues" evidence="1">
    <location>
        <begin position="393"/>
        <end position="408"/>
    </location>
</feature>
<evidence type="ECO:0000313" key="3">
    <source>
        <dbReference type="Proteomes" id="UP000179807"/>
    </source>
</evidence>
<feature type="compositionally biased region" description="Basic and acidic residues" evidence="1">
    <location>
        <begin position="308"/>
        <end position="341"/>
    </location>
</feature>